<feature type="transmembrane region" description="Helical" evidence="1">
    <location>
        <begin position="27"/>
        <end position="49"/>
    </location>
</feature>
<evidence type="ECO:0000313" key="3">
    <source>
        <dbReference type="Proteomes" id="UP000001338"/>
    </source>
</evidence>
<protein>
    <recommendedName>
        <fullName evidence="4">PF07611 family protein</fullName>
    </recommendedName>
</protein>
<keyword evidence="1" id="KW-1133">Transmembrane helix</keyword>
<evidence type="ECO:0000256" key="1">
    <source>
        <dbReference type="SAM" id="Phobius"/>
    </source>
</evidence>
<dbReference type="GeneID" id="61113290"/>
<evidence type="ECO:0000313" key="2">
    <source>
        <dbReference type="EMBL" id="EKR65945.1"/>
    </source>
</evidence>
<reference evidence="2 3" key="1">
    <citation type="submission" date="2012-10" db="EMBL/GenBank/DDBJ databases">
        <authorList>
            <person name="Harkins D.M."/>
            <person name="Durkin A.S."/>
            <person name="Brinkac L.M."/>
            <person name="Haft D.H."/>
            <person name="Selengut J.D."/>
            <person name="Sanka R."/>
            <person name="DePew J."/>
            <person name="Purushe J."/>
            <person name="Whelen A.C."/>
            <person name="Vinetz J.M."/>
            <person name="Sutton G.G."/>
            <person name="Nierman W.C."/>
            <person name="Fouts D.E."/>
        </authorList>
    </citation>
    <scope>NUCLEOTIDE SEQUENCE [LARGE SCALE GENOMIC DNA]</scope>
    <source>
        <strain evidence="2 3">2006001853</strain>
    </source>
</reference>
<dbReference type="AlphaFoldDB" id="A0A828Z6A3"/>
<organism evidence="2 3">
    <name type="scientific">Leptospira weilii str. 2006001853</name>
    <dbReference type="NCBI Taxonomy" id="1001589"/>
    <lineage>
        <taxon>Bacteria</taxon>
        <taxon>Pseudomonadati</taxon>
        <taxon>Spirochaetota</taxon>
        <taxon>Spirochaetia</taxon>
        <taxon>Leptospirales</taxon>
        <taxon>Leptospiraceae</taxon>
        <taxon>Leptospira</taxon>
    </lineage>
</organism>
<comment type="caution">
    <text evidence="2">The sequence shown here is derived from an EMBL/GenBank/DDBJ whole genome shotgun (WGS) entry which is preliminary data.</text>
</comment>
<name>A0A828Z6A3_9LEPT</name>
<keyword evidence="1" id="KW-0812">Transmembrane</keyword>
<dbReference type="Proteomes" id="UP000001338">
    <property type="component" value="Unassembled WGS sequence"/>
</dbReference>
<sequence length="396" mass="46006">MRGVLKKLNVEFHSNLKRIPNHRRNRILGAIVCLVLLASFQFFLFPFLVPFQEKNSFLYDRLSKMDSSLYTESESARSQKLAPILFLGDSQILSGIHPKELEKRLGLPIWFLPRPSEQPEGMFLRWKEYERKIGIKPSLVIVNGSVFSLSDMDVAQAHRSLVLNYDSFHMEIFTEIFLGDFYLKNFSIGTYYLLGRIFPFLRLNASVSTTFKIIGEGDEFSYSEKNLEKLLLGNPIEKWKSNLDRNLFLEVEYSKNNGYLDWGKQSSYDGICVPNENLIPLPQNAEAALQKTRKSSLKAWRKLFSYLKTNNVPVFAVSLPFRPDFDKKLSSLPQMSIWESVLMEERIPYWKAKAHFFEPRDFGDYTHLNTCGMRKLVPVLAEKILEQDSIRSVLKR</sequence>
<dbReference type="EMBL" id="AFLV02000009">
    <property type="protein sequence ID" value="EKR65945.1"/>
    <property type="molecule type" value="Genomic_DNA"/>
</dbReference>
<dbReference type="RefSeq" id="WP_004494772.1">
    <property type="nucleotide sequence ID" value="NZ_AFLV02000009.1"/>
</dbReference>
<proteinExistence type="predicted"/>
<evidence type="ECO:0008006" key="4">
    <source>
        <dbReference type="Google" id="ProtNLM"/>
    </source>
</evidence>
<gene>
    <name evidence="2" type="ORF">LEP1GSC036_0717</name>
</gene>
<accession>A0A828Z6A3</accession>
<keyword evidence="1" id="KW-0472">Membrane</keyword>